<keyword evidence="3 9" id="KW-0808">Transferase</keyword>
<feature type="domain" description="Ketosynthase family 3 (KS3)" evidence="8">
    <location>
        <begin position="13"/>
        <end position="437"/>
    </location>
</feature>
<dbReference type="InterPro" id="IPR020841">
    <property type="entry name" value="PKS_Beta-ketoAc_synthase_dom"/>
</dbReference>
<evidence type="ECO:0000259" key="7">
    <source>
        <dbReference type="PROSITE" id="PS50075"/>
    </source>
</evidence>
<dbReference type="SUPFAM" id="SSF53901">
    <property type="entry name" value="Thiolase-like"/>
    <property type="match status" value="1"/>
</dbReference>
<keyword evidence="2" id="KW-0597">Phosphoprotein</keyword>
<dbReference type="InterPro" id="IPR016039">
    <property type="entry name" value="Thiolase-like"/>
</dbReference>
<evidence type="ECO:0000256" key="2">
    <source>
        <dbReference type="ARBA" id="ARBA00022553"/>
    </source>
</evidence>
<dbReference type="SUPFAM" id="SSF47336">
    <property type="entry name" value="ACP-like"/>
    <property type="match status" value="1"/>
</dbReference>
<dbReference type="InterPro" id="IPR050091">
    <property type="entry name" value="PKS_NRPS_Biosynth_Enz"/>
</dbReference>
<accession>A0A561SDK5</accession>
<dbReference type="SUPFAM" id="SSF52151">
    <property type="entry name" value="FabD/lysophospholipase-like"/>
    <property type="match status" value="1"/>
</dbReference>
<gene>
    <name evidence="9" type="ORF">FHX73_1688</name>
</gene>
<dbReference type="PROSITE" id="PS52004">
    <property type="entry name" value="KS3_2"/>
    <property type="match status" value="1"/>
</dbReference>
<dbReference type="AlphaFoldDB" id="A0A561SDK5"/>
<dbReference type="PROSITE" id="PS50075">
    <property type="entry name" value="CARRIER"/>
    <property type="match status" value="1"/>
</dbReference>
<dbReference type="FunFam" id="3.40.47.10:FF:000019">
    <property type="entry name" value="Polyketide synthase type I"/>
    <property type="match status" value="1"/>
</dbReference>
<dbReference type="GO" id="GO:0033068">
    <property type="term" value="P:macrolide biosynthetic process"/>
    <property type="evidence" value="ECO:0007669"/>
    <property type="project" value="UniProtKB-ARBA"/>
</dbReference>
<dbReference type="Pfam" id="PF16197">
    <property type="entry name" value="KAsynt_C_assoc"/>
    <property type="match status" value="1"/>
</dbReference>
<dbReference type="InterPro" id="IPR016036">
    <property type="entry name" value="Malonyl_transacylase_ACP-bd"/>
</dbReference>
<dbReference type="Pfam" id="PF00109">
    <property type="entry name" value="ketoacyl-synt"/>
    <property type="match status" value="1"/>
</dbReference>
<comment type="caution">
    <text evidence="9">The sequence shown here is derived from an EMBL/GenBank/DDBJ whole genome shotgun (WGS) entry which is preliminary data.</text>
</comment>
<dbReference type="GO" id="GO:0004312">
    <property type="term" value="F:fatty acid synthase activity"/>
    <property type="evidence" value="ECO:0007669"/>
    <property type="project" value="TreeGrafter"/>
</dbReference>
<dbReference type="PANTHER" id="PTHR43775">
    <property type="entry name" value="FATTY ACID SYNTHASE"/>
    <property type="match status" value="1"/>
</dbReference>
<dbReference type="Gene3D" id="3.30.70.3290">
    <property type="match status" value="1"/>
</dbReference>
<dbReference type="InterPro" id="IPR006162">
    <property type="entry name" value="Ppantetheine_attach_site"/>
</dbReference>
<dbReference type="Proteomes" id="UP000317940">
    <property type="component" value="Unassembled WGS sequence"/>
</dbReference>
<dbReference type="SMART" id="SM00827">
    <property type="entry name" value="PKS_AT"/>
    <property type="match status" value="1"/>
</dbReference>
<evidence type="ECO:0000256" key="4">
    <source>
        <dbReference type="ARBA" id="ARBA00023194"/>
    </source>
</evidence>
<dbReference type="SMART" id="SM00825">
    <property type="entry name" value="PKS_KS"/>
    <property type="match status" value="1"/>
</dbReference>
<dbReference type="CDD" id="cd00833">
    <property type="entry name" value="PKS"/>
    <property type="match status" value="1"/>
</dbReference>
<dbReference type="SMART" id="SM01294">
    <property type="entry name" value="PKS_PP_betabranch"/>
    <property type="match status" value="1"/>
</dbReference>
<dbReference type="FunFam" id="3.40.366.10:FF:000002">
    <property type="entry name" value="Probable polyketide synthase 2"/>
    <property type="match status" value="1"/>
</dbReference>
<evidence type="ECO:0000256" key="6">
    <source>
        <dbReference type="ARBA" id="ARBA00023315"/>
    </source>
</evidence>
<keyword evidence="6" id="KW-0012">Acyltransferase</keyword>
<dbReference type="GO" id="GO:0031177">
    <property type="term" value="F:phosphopantetheine binding"/>
    <property type="evidence" value="ECO:0007669"/>
    <property type="project" value="InterPro"/>
</dbReference>
<evidence type="ECO:0000256" key="3">
    <source>
        <dbReference type="ARBA" id="ARBA00022679"/>
    </source>
</evidence>
<evidence type="ECO:0000313" key="10">
    <source>
        <dbReference type="Proteomes" id="UP000317940"/>
    </source>
</evidence>
<name>A0A561SDK5_9ACTN</name>
<protein>
    <submittedName>
        <fullName evidence="9">Acyl transferase domain-containing protein</fullName>
    </submittedName>
</protein>
<keyword evidence="1" id="KW-0596">Phosphopantetheine</keyword>
<dbReference type="Gene3D" id="1.10.1200.10">
    <property type="entry name" value="ACP-like"/>
    <property type="match status" value="1"/>
</dbReference>
<reference evidence="9 10" key="1">
    <citation type="submission" date="2019-06" db="EMBL/GenBank/DDBJ databases">
        <title>Sequencing the genomes of 1000 actinobacteria strains.</title>
        <authorList>
            <person name="Klenk H.-P."/>
        </authorList>
    </citation>
    <scope>NUCLEOTIDE SEQUENCE [LARGE SCALE GENOMIC DNA]</scope>
    <source>
        <strain evidence="9 10">DSM 44826</strain>
    </source>
</reference>
<dbReference type="GO" id="GO:0006633">
    <property type="term" value="P:fatty acid biosynthetic process"/>
    <property type="evidence" value="ECO:0007669"/>
    <property type="project" value="TreeGrafter"/>
</dbReference>
<dbReference type="InterPro" id="IPR009081">
    <property type="entry name" value="PP-bd_ACP"/>
</dbReference>
<dbReference type="PANTHER" id="PTHR43775:SF51">
    <property type="entry name" value="INACTIVE PHENOLPHTHIOCEROL SYNTHESIS POLYKETIDE SYNTHASE TYPE I PKS1-RELATED"/>
    <property type="match status" value="1"/>
</dbReference>
<dbReference type="InterPro" id="IPR016035">
    <property type="entry name" value="Acyl_Trfase/lysoPLipase"/>
</dbReference>
<evidence type="ECO:0000313" key="9">
    <source>
        <dbReference type="EMBL" id="TWF72937.1"/>
    </source>
</evidence>
<keyword evidence="10" id="KW-1185">Reference proteome</keyword>
<dbReference type="SUPFAM" id="SSF55048">
    <property type="entry name" value="Probable ACP-binding domain of malonyl-CoA ACP transacylase"/>
    <property type="match status" value="1"/>
</dbReference>
<dbReference type="Gene3D" id="3.40.47.10">
    <property type="match status" value="1"/>
</dbReference>
<organism evidence="9 10">
    <name type="scientific">Kitasatospora viridis</name>
    <dbReference type="NCBI Taxonomy" id="281105"/>
    <lineage>
        <taxon>Bacteria</taxon>
        <taxon>Bacillati</taxon>
        <taxon>Actinomycetota</taxon>
        <taxon>Actinomycetes</taxon>
        <taxon>Kitasatosporales</taxon>
        <taxon>Streptomycetaceae</taxon>
        <taxon>Kitasatospora</taxon>
    </lineage>
</organism>
<keyword evidence="5" id="KW-0511">Multifunctional enzyme</keyword>
<dbReference type="InterPro" id="IPR032821">
    <property type="entry name" value="PKS_assoc"/>
</dbReference>
<dbReference type="InterPro" id="IPR014043">
    <property type="entry name" value="Acyl_transferase_dom"/>
</dbReference>
<dbReference type="Pfam" id="PF00698">
    <property type="entry name" value="Acyl_transf_1"/>
    <property type="match status" value="1"/>
</dbReference>
<dbReference type="SMART" id="SM00823">
    <property type="entry name" value="PKS_PP"/>
    <property type="match status" value="1"/>
</dbReference>
<dbReference type="InterPro" id="IPR036736">
    <property type="entry name" value="ACP-like_sf"/>
</dbReference>
<dbReference type="InterPro" id="IPR014030">
    <property type="entry name" value="Ketoacyl_synth_N"/>
</dbReference>
<dbReference type="OrthoDB" id="9778690at2"/>
<keyword evidence="4" id="KW-0045">Antibiotic biosynthesis</keyword>
<dbReference type="Pfam" id="PF00550">
    <property type="entry name" value="PP-binding"/>
    <property type="match status" value="1"/>
</dbReference>
<dbReference type="EMBL" id="VIWT01000006">
    <property type="protein sequence ID" value="TWF72937.1"/>
    <property type="molecule type" value="Genomic_DNA"/>
</dbReference>
<dbReference type="Gene3D" id="3.40.366.10">
    <property type="entry name" value="Malonyl-Coenzyme A Acyl Carrier Protein, domain 2"/>
    <property type="match status" value="1"/>
</dbReference>
<dbReference type="Pfam" id="PF02801">
    <property type="entry name" value="Ketoacyl-synt_C"/>
    <property type="match status" value="1"/>
</dbReference>
<evidence type="ECO:0000259" key="8">
    <source>
        <dbReference type="PROSITE" id="PS52004"/>
    </source>
</evidence>
<dbReference type="InterPro" id="IPR020806">
    <property type="entry name" value="PKS_PP-bd"/>
</dbReference>
<dbReference type="InterPro" id="IPR001227">
    <property type="entry name" value="Ac_transferase_dom_sf"/>
</dbReference>
<evidence type="ECO:0000256" key="1">
    <source>
        <dbReference type="ARBA" id="ARBA00022450"/>
    </source>
</evidence>
<dbReference type="InterPro" id="IPR014031">
    <property type="entry name" value="Ketoacyl_synth_C"/>
</dbReference>
<evidence type="ECO:0000256" key="5">
    <source>
        <dbReference type="ARBA" id="ARBA00023268"/>
    </source>
</evidence>
<feature type="domain" description="Carrier" evidence="7">
    <location>
        <begin position="915"/>
        <end position="990"/>
    </location>
</feature>
<dbReference type="PROSITE" id="PS00012">
    <property type="entry name" value="PHOSPHOPANTETHEINE"/>
    <property type="match status" value="1"/>
</dbReference>
<proteinExistence type="predicted"/>
<sequence>MTVSEKAANGTAAEPIAIIGMACRYPGGVASPEGLWDFLTAGSEAFTDFPTDRGWDLERLRADPARAGSSLLHRGGFLDAAEFDAAFFSVSPREALAMHPEQRILLEVSWEACERAMLDPQSLAGSNTGVFAARLSTEYGPPLHLAPEGASGLMLTGNTPSALSGRIGYTLGVVGPAITIDTASSGSLVAIHLAVQSLRAWECDLALAGGISTMPAPGHFTEFTKQQGLAPDGRPKPFSADADGTVWSEGAGMLLLARLSEARAAGHPVLAVIRGSAVNSDGATEGLAVPSAPAQERLIVRALANAGLSPAEVDAVEAHGSGTRAGDRAEALALTATYGAGRPAERPLLVGSVKSNIGHAQAAAGVAGVIKTVMALRHGVLPGLVHLDTPSPHVDWAGSGVLPLAEAVAWPRGERVRRCGVSSFGIAGTNAHLIVEEAPEPAAPASDGGSAVEGVLPWVVSARAEEALRGQARALLAVAAEERPEDIGLSLAQTRSGFDERAVVLGSGREELLAGLAALARGESAPSVVRGRAWAQARPVFVFPGQGGQWVGMATELAASSPVFARSLAECGEALGRYVPWSLREVLDGAPGAPGLDRVDVVQPVLWAVMVSLAQVWRSYGVEPAAVVGHSQGEIAAAVVAGALSLDDGARVVARRSQMLVPLAGGGAMMSLGLGAAKARARVARWAGRVEVAAINGPESVTVSGEPAAVEELRAECEAAGIRARVVNVDYASHSRGVDPVRDELLEALRTVRPQLGTVPMISTVTGKPVDHEELDADYWWQNLRQPVEFEAASRHLLAAGHHVFVEVSPHPVMAFGLEGTIEEAGVGAAVIGTLRRDDGGPLRLATSLAQAHVHGVPVDWSGYFAPAAPRRVTLPTYAFQRRRYWLDTPGLGAADGALAVAVAPQPQEPASASRDPRELLAGEVAAVLGLAGSGQVAADLSFKALGFESMTGVELRNRLIAATGLRLPTTLIYDYPSPRELADYLVSVLGSPEADETTEADLGEAQVPAARVERALDEMDRDELVRLALGRN</sequence>